<dbReference type="OrthoDB" id="5369447at2759"/>
<dbReference type="PANTHER" id="PTHR24189">
    <property type="entry name" value="MYOTROPHIN"/>
    <property type="match status" value="1"/>
</dbReference>
<dbReference type="SMART" id="SM00248">
    <property type="entry name" value="ANK"/>
    <property type="match status" value="3"/>
</dbReference>
<reference evidence="5" key="1">
    <citation type="submission" date="2017-03" db="EMBL/GenBank/DDBJ databases">
        <title>Genomes of endolithic fungi from Antarctica.</title>
        <authorList>
            <person name="Coleine C."/>
            <person name="Masonjones S."/>
            <person name="Stajich J.E."/>
        </authorList>
    </citation>
    <scope>NUCLEOTIDE SEQUENCE [LARGE SCALE GENOMIC DNA]</scope>
    <source>
        <strain evidence="5">CCFEE 5527</strain>
    </source>
</reference>
<dbReference type="InParanoid" id="A0A1V8T6N2"/>
<dbReference type="AlphaFoldDB" id="A0A1V8T6N2"/>
<keyword evidence="5" id="KW-1185">Reference proteome</keyword>
<evidence type="ECO:0000313" key="4">
    <source>
        <dbReference type="EMBL" id="OQO06921.1"/>
    </source>
</evidence>
<keyword evidence="2 3" id="KW-0040">ANK repeat</keyword>
<feature type="repeat" description="ANK" evidence="3">
    <location>
        <begin position="213"/>
        <end position="241"/>
    </location>
</feature>
<sequence>MAEATLADFKTRPRRDDLALPLTKASSTGDIAALGTLLEDPAWIKIATEEQHTIYDYFDKDASTGQARVLAMPYTNLQRVVLKTAIDGHAKAMSMLLEFATKKCGLESTDALTYWTVSQTVRAGQAAVLDVLIRADPTILTQEMKYSGLPLDEAFNRRKWEVVTVLLEHGIDARTLRKRPDYFSYRKHPLSLAPQAGGTRMAELLLAQKFPVKGSGALHSAAELGRLDIMLLLLEHHADVNELLCEQGLIMAEDKPLFASWTPLHFAVSGGQLDAMELLQRHGAHLNVRDKNGKTAAQLLNERKQADDS</sequence>
<proteinExistence type="predicted"/>
<dbReference type="PANTHER" id="PTHR24189:SF50">
    <property type="entry name" value="ANKYRIN REPEAT AND SOCS BOX PROTEIN 2"/>
    <property type="match status" value="1"/>
</dbReference>
<dbReference type="InterPro" id="IPR050745">
    <property type="entry name" value="Multifunctional_regulatory"/>
</dbReference>
<accession>A0A1V8T6N2</accession>
<keyword evidence="1" id="KW-0677">Repeat</keyword>
<dbReference type="SUPFAM" id="SSF48403">
    <property type="entry name" value="Ankyrin repeat"/>
    <property type="match status" value="1"/>
</dbReference>
<dbReference type="Pfam" id="PF13637">
    <property type="entry name" value="Ank_4"/>
    <property type="match status" value="1"/>
</dbReference>
<dbReference type="EMBL" id="NAJO01000015">
    <property type="protein sequence ID" value="OQO06921.1"/>
    <property type="molecule type" value="Genomic_DNA"/>
</dbReference>
<protein>
    <submittedName>
        <fullName evidence="4">Uncharacterized protein</fullName>
    </submittedName>
</protein>
<dbReference type="Proteomes" id="UP000192596">
    <property type="component" value="Unassembled WGS sequence"/>
</dbReference>
<gene>
    <name evidence="4" type="ORF">B0A48_07487</name>
</gene>
<name>A0A1V8T6N2_9PEZI</name>
<feature type="repeat" description="ANK" evidence="3">
    <location>
        <begin position="259"/>
        <end position="291"/>
    </location>
</feature>
<evidence type="ECO:0000256" key="2">
    <source>
        <dbReference type="ARBA" id="ARBA00023043"/>
    </source>
</evidence>
<evidence type="ECO:0000256" key="1">
    <source>
        <dbReference type="ARBA" id="ARBA00022737"/>
    </source>
</evidence>
<dbReference type="InterPro" id="IPR036770">
    <property type="entry name" value="Ankyrin_rpt-contain_sf"/>
</dbReference>
<evidence type="ECO:0000313" key="5">
    <source>
        <dbReference type="Proteomes" id="UP000192596"/>
    </source>
</evidence>
<dbReference type="STRING" id="1507870.A0A1V8T6N2"/>
<dbReference type="PROSITE" id="PS50088">
    <property type="entry name" value="ANK_REPEAT"/>
    <property type="match status" value="2"/>
</dbReference>
<dbReference type="PROSITE" id="PS50297">
    <property type="entry name" value="ANK_REP_REGION"/>
    <property type="match status" value="2"/>
</dbReference>
<organism evidence="4 5">
    <name type="scientific">Cryoendolithus antarcticus</name>
    <dbReference type="NCBI Taxonomy" id="1507870"/>
    <lineage>
        <taxon>Eukaryota</taxon>
        <taxon>Fungi</taxon>
        <taxon>Dikarya</taxon>
        <taxon>Ascomycota</taxon>
        <taxon>Pezizomycotina</taxon>
        <taxon>Dothideomycetes</taxon>
        <taxon>Dothideomycetidae</taxon>
        <taxon>Cladosporiales</taxon>
        <taxon>Cladosporiaceae</taxon>
        <taxon>Cryoendolithus</taxon>
    </lineage>
</organism>
<evidence type="ECO:0000256" key="3">
    <source>
        <dbReference type="PROSITE-ProRule" id="PRU00023"/>
    </source>
</evidence>
<comment type="caution">
    <text evidence="4">The sequence shown here is derived from an EMBL/GenBank/DDBJ whole genome shotgun (WGS) entry which is preliminary data.</text>
</comment>
<dbReference type="Gene3D" id="1.25.40.20">
    <property type="entry name" value="Ankyrin repeat-containing domain"/>
    <property type="match status" value="2"/>
</dbReference>
<dbReference type="InterPro" id="IPR002110">
    <property type="entry name" value="Ankyrin_rpt"/>
</dbReference>